<accession>A0A6I1DVG3</accession>
<organism evidence="3 4">
    <name type="scientific">Flagellimonas olearia</name>
    <dbReference type="NCBI Taxonomy" id="552546"/>
    <lineage>
        <taxon>Bacteria</taxon>
        <taxon>Pseudomonadati</taxon>
        <taxon>Bacteroidota</taxon>
        <taxon>Flavobacteriia</taxon>
        <taxon>Flavobacteriales</taxon>
        <taxon>Flavobacteriaceae</taxon>
        <taxon>Flagellimonas</taxon>
    </lineage>
</organism>
<keyword evidence="3" id="KW-0255">Endonuclease</keyword>
<dbReference type="Gene3D" id="3.40.1350.10">
    <property type="match status" value="1"/>
</dbReference>
<evidence type="ECO:0000313" key="3">
    <source>
        <dbReference type="EMBL" id="KAB7528249.1"/>
    </source>
</evidence>
<dbReference type="Gene3D" id="2.30.280.20">
    <property type="match status" value="1"/>
</dbReference>
<dbReference type="EMBL" id="WELG01000002">
    <property type="protein sequence ID" value="KAB7528249.1"/>
    <property type="molecule type" value="Genomic_DNA"/>
</dbReference>
<dbReference type="Pfam" id="PF04471">
    <property type="entry name" value="Mrr_cat"/>
    <property type="match status" value="1"/>
</dbReference>
<sequence length="400" mass="45321">MKIYPFDKLSNCDLIIDAVYEGGNNGNVGDDPINKILPVGNQGGFRYAGSLSNLKYIILYTSGENIDWPDTIDTETGIFQYYGDNKKPGHELHDTKKNGNTILKNLFESLHSQESPRTNIPPIFIFKKHPTKNSNRSVQFKGLCVPGTIDKNQLEDLVAIWKTTDGLRFQNYLAFFTILNIAKISRAWLDSLNNRVIDSKEEPVSFNKWIKNGKYTPLTSQRTISIRTINEQLPDNKIEWDLLKFIYEYFSSDPALFEYLAAEIYRMTDSKIIIDEVTRGTIDGGRDAIGRIKLGLNDDPIFAEFAVEAKCYNPGVLDKKINTVGVKEVSRLVSRIRNRQFGVLVTTSAVAKQAYEEVRTDGHPIIFLSGKDIVKILIEKGINTIPTLIEYLSKNYKKST</sequence>
<feature type="domain" description="Restriction endonuclease type IV Mrr" evidence="1">
    <location>
        <begin position="253"/>
        <end position="376"/>
    </location>
</feature>
<evidence type="ECO:0000259" key="1">
    <source>
        <dbReference type="Pfam" id="PF04471"/>
    </source>
</evidence>
<keyword evidence="3" id="KW-0378">Hydrolase</keyword>
<dbReference type="GO" id="GO:0003677">
    <property type="term" value="F:DNA binding"/>
    <property type="evidence" value="ECO:0007669"/>
    <property type="project" value="InterPro"/>
</dbReference>
<reference evidence="3 4" key="1">
    <citation type="submission" date="2019-10" db="EMBL/GenBank/DDBJ databases">
        <title>Muricauda olearia CL-SS4 JCM15563 genome.</title>
        <authorList>
            <person name="Liu L."/>
        </authorList>
    </citation>
    <scope>NUCLEOTIDE SEQUENCE [LARGE SCALE GENOMIC DNA]</scope>
    <source>
        <strain evidence="3 4">CL-SS4</strain>
    </source>
</reference>
<name>A0A6I1DVG3_9FLAO</name>
<dbReference type="GO" id="GO:0009307">
    <property type="term" value="P:DNA restriction-modification system"/>
    <property type="evidence" value="ECO:0007669"/>
    <property type="project" value="InterPro"/>
</dbReference>
<dbReference type="SUPFAM" id="SSF52980">
    <property type="entry name" value="Restriction endonuclease-like"/>
    <property type="match status" value="1"/>
</dbReference>
<gene>
    <name evidence="3" type="ORF">F8C76_10280</name>
</gene>
<dbReference type="InterPro" id="IPR011335">
    <property type="entry name" value="Restrct_endonuc-II-like"/>
</dbReference>
<dbReference type="RefSeq" id="WP_152131659.1">
    <property type="nucleotide sequence ID" value="NZ_WELG01000002.1"/>
</dbReference>
<dbReference type="Pfam" id="PF18062">
    <property type="entry name" value="RE_AspBHI_N"/>
    <property type="match status" value="1"/>
</dbReference>
<evidence type="ECO:0000313" key="4">
    <source>
        <dbReference type="Proteomes" id="UP000429785"/>
    </source>
</evidence>
<dbReference type="OrthoDB" id="3010308at2"/>
<dbReference type="InterPro" id="IPR011856">
    <property type="entry name" value="tRNA_endonuc-like_dom_sf"/>
</dbReference>
<protein>
    <submittedName>
        <fullName evidence="3">Restriction endonuclease</fullName>
    </submittedName>
</protein>
<dbReference type="InterPro" id="IPR041409">
    <property type="entry name" value="RE_AspBHI_N"/>
</dbReference>
<comment type="caution">
    <text evidence="3">The sequence shown here is derived from an EMBL/GenBank/DDBJ whole genome shotgun (WGS) entry which is preliminary data.</text>
</comment>
<keyword evidence="3" id="KW-0540">Nuclease</keyword>
<dbReference type="GO" id="GO:0004519">
    <property type="term" value="F:endonuclease activity"/>
    <property type="evidence" value="ECO:0007669"/>
    <property type="project" value="UniProtKB-KW"/>
</dbReference>
<proteinExistence type="predicted"/>
<feature type="domain" description="Restriction endonuclease AspBHI N-terminal" evidence="2">
    <location>
        <begin position="26"/>
        <end position="214"/>
    </location>
</feature>
<evidence type="ECO:0000259" key="2">
    <source>
        <dbReference type="Pfam" id="PF18062"/>
    </source>
</evidence>
<dbReference type="AlphaFoldDB" id="A0A6I1DVG3"/>
<dbReference type="InterPro" id="IPR007560">
    <property type="entry name" value="Restrct_endonuc_IV_Mrr"/>
</dbReference>
<dbReference type="Proteomes" id="UP000429785">
    <property type="component" value="Unassembled WGS sequence"/>
</dbReference>